<dbReference type="AlphaFoldDB" id="A0AA87ZK75"/>
<comment type="caution">
    <text evidence="2">The sequence shown here is derived from an EMBL/GenBank/DDBJ whole genome shotgun (WGS) entry which is preliminary data.</text>
</comment>
<evidence type="ECO:0000313" key="3">
    <source>
        <dbReference type="Proteomes" id="UP001187192"/>
    </source>
</evidence>
<dbReference type="Gramene" id="FCD_00026842-RA">
    <property type="protein sequence ID" value="FCD_00026842-RA:cds"/>
    <property type="gene ID" value="FCD_00026842"/>
</dbReference>
<evidence type="ECO:0000313" key="2">
    <source>
        <dbReference type="EMBL" id="GMN33585.1"/>
    </source>
</evidence>
<feature type="chain" id="PRO_5041665565" description="Secreted protein" evidence="1">
    <location>
        <begin position="28"/>
        <end position="74"/>
    </location>
</feature>
<organism evidence="2 3">
    <name type="scientific">Ficus carica</name>
    <name type="common">Common fig</name>
    <dbReference type="NCBI Taxonomy" id="3494"/>
    <lineage>
        <taxon>Eukaryota</taxon>
        <taxon>Viridiplantae</taxon>
        <taxon>Streptophyta</taxon>
        <taxon>Embryophyta</taxon>
        <taxon>Tracheophyta</taxon>
        <taxon>Spermatophyta</taxon>
        <taxon>Magnoliopsida</taxon>
        <taxon>eudicotyledons</taxon>
        <taxon>Gunneridae</taxon>
        <taxon>Pentapetalae</taxon>
        <taxon>rosids</taxon>
        <taxon>fabids</taxon>
        <taxon>Rosales</taxon>
        <taxon>Moraceae</taxon>
        <taxon>Ficeae</taxon>
        <taxon>Ficus</taxon>
    </lineage>
</organism>
<dbReference type="EMBL" id="BTGU01000004">
    <property type="protein sequence ID" value="GMN33585.1"/>
    <property type="molecule type" value="Genomic_DNA"/>
</dbReference>
<protein>
    <recommendedName>
        <fullName evidence="4">Secreted protein</fullName>
    </recommendedName>
</protein>
<dbReference type="Proteomes" id="UP001187192">
    <property type="component" value="Unassembled WGS sequence"/>
</dbReference>
<gene>
    <name evidence="2" type="ORF">TIFTF001_004257</name>
</gene>
<accession>A0AA87ZK75</accession>
<sequence length="74" mass="7897">MHLTLSKCSYLAVVLASLFASLPSSLSSHPSHSLSLLAARTILYVLKLSNQSLVIPGHRFSDTTTVVSLICSDP</sequence>
<reference evidence="2" key="1">
    <citation type="submission" date="2023-07" db="EMBL/GenBank/DDBJ databases">
        <title>draft genome sequence of fig (Ficus carica).</title>
        <authorList>
            <person name="Takahashi T."/>
            <person name="Nishimura K."/>
        </authorList>
    </citation>
    <scope>NUCLEOTIDE SEQUENCE</scope>
</reference>
<evidence type="ECO:0000256" key="1">
    <source>
        <dbReference type="SAM" id="SignalP"/>
    </source>
</evidence>
<proteinExistence type="predicted"/>
<feature type="signal peptide" evidence="1">
    <location>
        <begin position="1"/>
        <end position="27"/>
    </location>
</feature>
<keyword evidence="1" id="KW-0732">Signal</keyword>
<name>A0AA87ZK75_FICCA</name>
<keyword evidence="3" id="KW-1185">Reference proteome</keyword>
<evidence type="ECO:0008006" key="4">
    <source>
        <dbReference type="Google" id="ProtNLM"/>
    </source>
</evidence>